<protein>
    <submittedName>
        <fullName evidence="1">Uncharacterized protein</fullName>
    </submittedName>
</protein>
<dbReference type="PATRIC" id="fig|33935.3.peg.2011"/>
<sequence length="245" mass="28609">MKEKKIADIRLFEELARTKSLPTYMGEIYKLEKDTRLICTRFARKLREKGFITGNFDHLYIVSTPLLREQIIQESVRGTEQRVKYYDVGVAVDSFNRKTKQEKELYLLKLISNVLQQIASNTEQLSLILDVYHIMLQLGSEMAIKHLSKETSQYKVTISYQIKSLQEKSTAIIEYHDYKKRVTRKAAFLDLNMYEDIYYLVSSITVKNGMICLKPRLSQTASYHTQAYPTPITIPIHDIPLLEIE</sequence>
<dbReference type="STRING" id="33935.ADM90_16300"/>
<organism evidence="1 2">
    <name type="scientific">Lysinibacillus macroides</name>
    <dbReference type="NCBI Taxonomy" id="33935"/>
    <lineage>
        <taxon>Bacteria</taxon>
        <taxon>Bacillati</taxon>
        <taxon>Bacillota</taxon>
        <taxon>Bacilli</taxon>
        <taxon>Bacillales</taxon>
        <taxon>Bacillaceae</taxon>
        <taxon>Lysinibacillus</taxon>
    </lineage>
</organism>
<reference evidence="1 2" key="1">
    <citation type="submission" date="2015-07" db="EMBL/GenBank/DDBJ databases">
        <title>Genome sequencing project for genomic taxonomy and phylogenomics of Bacillus-like bacteria.</title>
        <authorList>
            <person name="Liu B."/>
            <person name="Wang J."/>
            <person name="Zhu Y."/>
            <person name="Liu G."/>
            <person name="Chen Q."/>
            <person name="Chen Z."/>
            <person name="Che J."/>
            <person name="Ge C."/>
            <person name="Shi H."/>
            <person name="Pan Z."/>
            <person name="Liu X."/>
        </authorList>
    </citation>
    <scope>NUCLEOTIDE SEQUENCE [LARGE SCALE GENOMIC DNA]</scope>
    <source>
        <strain evidence="1 2">DSM 54</strain>
    </source>
</reference>
<comment type="caution">
    <text evidence="1">The sequence shown here is derived from an EMBL/GenBank/DDBJ whole genome shotgun (WGS) entry which is preliminary data.</text>
</comment>
<dbReference type="RefSeq" id="WP_053995986.1">
    <property type="nucleotide sequence ID" value="NZ_CP065643.1"/>
</dbReference>
<gene>
    <name evidence="1" type="ORF">ADM90_16300</name>
</gene>
<name>A0A0M9DHK2_9BACI</name>
<proteinExistence type="predicted"/>
<evidence type="ECO:0000313" key="1">
    <source>
        <dbReference type="EMBL" id="KOY80743.1"/>
    </source>
</evidence>
<dbReference type="OrthoDB" id="1851733at2"/>
<dbReference type="AlphaFoldDB" id="A0A0M9DHK2"/>
<keyword evidence="2" id="KW-1185">Reference proteome</keyword>
<dbReference type="Proteomes" id="UP000037977">
    <property type="component" value="Unassembled WGS sequence"/>
</dbReference>
<dbReference type="EMBL" id="LGCI01000010">
    <property type="protein sequence ID" value="KOY80743.1"/>
    <property type="molecule type" value="Genomic_DNA"/>
</dbReference>
<evidence type="ECO:0000313" key="2">
    <source>
        <dbReference type="Proteomes" id="UP000037977"/>
    </source>
</evidence>
<accession>A0A0M9DHK2</accession>